<dbReference type="Pfam" id="PF08531">
    <property type="entry name" value="Bac_rhamnosid_N"/>
    <property type="match status" value="1"/>
</dbReference>
<organism evidence="3 4">
    <name type="scientific">Herbiconiux moechotypicola</name>
    <dbReference type="NCBI Taxonomy" id="637393"/>
    <lineage>
        <taxon>Bacteria</taxon>
        <taxon>Bacillati</taxon>
        <taxon>Actinomycetota</taxon>
        <taxon>Actinomycetes</taxon>
        <taxon>Micrococcales</taxon>
        <taxon>Microbacteriaceae</taxon>
        <taxon>Herbiconiux</taxon>
    </lineage>
</organism>
<evidence type="ECO:0000313" key="4">
    <source>
        <dbReference type="Proteomes" id="UP001500929"/>
    </source>
</evidence>
<keyword evidence="4" id="KW-1185">Reference proteome</keyword>
<sequence length="323" mass="34413">MSAEGWLGRWIEPVPVPEGSRRPQRLRVPFVLPDGDGDGDSPTIVSARARVAARGDVALFINDRRLDAEGPSTGPAGEPIAREYDAISTLVAGENVVGLILGESWGATTPVPGVRPFPGETPPLAVLFDLVVELSDGSEVVVVSDESFRCTTGAIIYSEPGRGERQEHALRDAGWKEAGFDDARWTPPRIAADQSLDAIVRPDEAETQEAVRVVGESAARTQQSWGPGGQVLVDFGRRLVGRLRVRFTLPAGSEVTLEHLPAHPEEGEPTVIGTDVFVSAGTVDEVFEPGYALHDFRYVRVTGLPAPDAAAFSVLELSVPAGA</sequence>
<dbReference type="PANTHER" id="PTHR33307:SF6">
    <property type="entry name" value="ALPHA-RHAMNOSIDASE (EUROFUNG)-RELATED"/>
    <property type="match status" value="1"/>
</dbReference>
<dbReference type="PANTHER" id="PTHR33307">
    <property type="entry name" value="ALPHA-RHAMNOSIDASE (EUROFUNG)"/>
    <property type="match status" value="1"/>
</dbReference>
<dbReference type="InterPro" id="IPR016007">
    <property type="entry name" value="Alpha_rhamnosid"/>
</dbReference>
<feature type="domain" description="Alpha-L-rhamnosidase concanavalin-like" evidence="1">
    <location>
        <begin position="228"/>
        <end position="307"/>
    </location>
</feature>
<evidence type="ECO:0000259" key="2">
    <source>
        <dbReference type="Pfam" id="PF08531"/>
    </source>
</evidence>
<protein>
    <submittedName>
        <fullName evidence="3">Uncharacterized protein</fullName>
    </submittedName>
</protein>
<dbReference type="Proteomes" id="UP001500929">
    <property type="component" value="Unassembled WGS sequence"/>
</dbReference>
<dbReference type="InterPro" id="IPR013737">
    <property type="entry name" value="Bac_rhamnosid_N"/>
</dbReference>
<evidence type="ECO:0000259" key="1">
    <source>
        <dbReference type="Pfam" id="PF05592"/>
    </source>
</evidence>
<comment type="caution">
    <text evidence="3">The sequence shown here is derived from an EMBL/GenBank/DDBJ whole genome shotgun (WGS) entry which is preliminary data.</text>
</comment>
<name>A0ABN3DZP8_9MICO</name>
<dbReference type="InterPro" id="IPR008902">
    <property type="entry name" value="Rhamnosid_concanavalin"/>
</dbReference>
<reference evidence="3 4" key="1">
    <citation type="journal article" date="2019" name="Int. J. Syst. Evol. Microbiol.">
        <title>The Global Catalogue of Microorganisms (GCM) 10K type strain sequencing project: providing services to taxonomists for standard genome sequencing and annotation.</title>
        <authorList>
            <consortium name="The Broad Institute Genomics Platform"/>
            <consortium name="The Broad Institute Genome Sequencing Center for Infectious Disease"/>
            <person name="Wu L."/>
            <person name="Ma J."/>
        </authorList>
    </citation>
    <scope>NUCLEOTIDE SEQUENCE [LARGE SCALE GENOMIC DNA]</scope>
    <source>
        <strain evidence="3 4">JCM 16117</strain>
    </source>
</reference>
<gene>
    <name evidence="3" type="ORF">GCM10009851_33370</name>
</gene>
<proteinExistence type="predicted"/>
<dbReference type="Gene3D" id="2.60.120.260">
    <property type="entry name" value="Galactose-binding domain-like"/>
    <property type="match status" value="2"/>
</dbReference>
<accession>A0ABN3DZP8</accession>
<dbReference type="Pfam" id="PF05592">
    <property type="entry name" value="Bac_rhamnosid"/>
    <property type="match status" value="1"/>
</dbReference>
<feature type="domain" description="Bacterial alpha-L-rhamnosidase N-terminal" evidence="2">
    <location>
        <begin position="81"/>
        <end position="195"/>
    </location>
</feature>
<dbReference type="EMBL" id="BAAAQY010000011">
    <property type="protein sequence ID" value="GAA2245402.1"/>
    <property type="molecule type" value="Genomic_DNA"/>
</dbReference>
<evidence type="ECO:0000313" key="3">
    <source>
        <dbReference type="EMBL" id="GAA2245402.1"/>
    </source>
</evidence>